<dbReference type="InterPro" id="IPR010998">
    <property type="entry name" value="Integrase_recombinase_N"/>
</dbReference>
<keyword evidence="2" id="KW-0229">DNA integration</keyword>
<protein>
    <submittedName>
        <fullName evidence="6">Integron integrase</fullName>
    </submittedName>
</protein>
<dbReference type="Pfam" id="PF00589">
    <property type="entry name" value="Phage_integrase"/>
    <property type="match status" value="1"/>
</dbReference>
<accession>A0ABV3U2B6</accession>
<keyword evidence="7" id="KW-1185">Reference proteome</keyword>
<gene>
    <name evidence="6" type="ORF">AB4876_02675</name>
</gene>
<dbReference type="SUPFAM" id="SSF56349">
    <property type="entry name" value="DNA breaking-rejoining enzymes"/>
    <property type="match status" value="1"/>
</dbReference>
<dbReference type="InterPro" id="IPR013762">
    <property type="entry name" value="Integrase-like_cat_sf"/>
</dbReference>
<dbReference type="PROSITE" id="PS51898">
    <property type="entry name" value="TYR_RECOMBINASE"/>
    <property type="match status" value="1"/>
</dbReference>
<dbReference type="RefSeq" id="WP_368380096.1">
    <property type="nucleotide sequence ID" value="NZ_JBFRYA010000001.1"/>
</dbReference>
<reference evidence="6 7" key="1">
    <citation type="journal article" date="2011" name="Int. J. Syst. Evol. Microbiol.">
        <title>Zhongshania antarctica gen. nov., sp. nov. and Zhongshania guokunii sp. nov., gammaproteobacteria respectively isolated from coastal attached (fast) ice and surface seawater of the Antarctic.</title>
        <authorList>
            <person name="Li H.J."/>
            <person name="Zhang X.Y."/>
            <person name="Chen C.X."/>
            <person name="Zhang Y.J."/>
            <person name="Gao Z.M."/>
            <person name="Yu Y."/>
            <person name="Chen X.L."/>
            <person name="Chen B."/>
            <person name="Zhang Y.Z."/>
        </authorList>
    </citation>
    <scope>NUCLEOTIDE SEQUENCE [LARGE SCALE GENOMIC DNA]</scope>
    <source>
        <strain evidence="6 7">ZS6-22T</strain>
    </source>
</reference>
<dbReference type="InterPro" id="IPR011010">
    <property type="entry name" value="DNA_brk_join_enz"/>
</dbReference>
<dbReference type="PANTHER" id="PTHR30349:SF64">
    <property type="entry name" value="PROPHAGE INTEGRASE INTD-RELATED"/>
    <property type="match status" value="1"/>
</dbReference>
<dbReference type="Pfam" id="PF13495">
    <property type="entry name" value="Phage_int_SAM_4"/>
    <property type="match status" value="1"/>
</dbReference>
<evidence type="ECO:0000256" key="2">
    <source>
        <dbReference type="ARBA" id="ARBA00022908"/>
    </source>
</evidence>
<keyword evidence="3" id="KW-0238">DNA-binding</keyword>
<proteinExistence type="inferred from homology"/>
<evidence type="ECO:0000256" key="1">
    <source>
        <dbReference type="ARBA" id="ARBA00008857"/>
    </source>
</evidence>
<feature type="domain" description="Tyr recombinase" evidence="5">
    <location>
        <begin position="110"/>
        <end position="323"/>
    </location>
</feature>
<evidence type="ECO:0000313" key="6">
    <source>
        <dbReference type="EMBL" id="MEX1667795.1"/>
    </source>
</evidence>
<dbReference type="Gene3D" id="1.10.150.130">
    <property type="match status" value="1"/>
</dbReference>
<dbReference type="InterPro" id="IPR011946">
    <property type="entry name" value="Integrase_integron-type"/>
</dbReference>
<evidence type="ECO:0000256" key="4">
    <source>
        <dbReference type="ARBA" id="ARBA00023172"/>
    </source>
</evidence>
<comment type="caution">
    <text evidence="6">The sequence shown here is derived from an EMBL/GenBank/DDBJ whole genome shotgun (WGS) entry which is preliminary data.</text>
</comment>
<evidence type="ECO:0000256" key="3">
    <source>
        <dbReference type="ARBA" id="ARBA00023125"/>
    </source>
</evidence>
<organism evidence="6 7">
    <name type="scientific">Zhongshania guokunii</name>
    <dbReference type="NCBI Taxonomy" id="641783"/>
    <lineage>
        <taxon>Bacteria</taxon>
        <taxon>Pseudomonadati</taxon>
        <taxon>Pseudomonadota</taxon>
        <taxon>Gammaproteobacteria</taxon>
        <taxon>Cellvibrionales</taxon>
        <taxon>Spongiibacteraceae</taxon>
        <taxon>Zhongshania</taxon>
    </lineage>
</organism>
<evidence type="ECO:0000313" key="7">
    <source>
        <dbReference type="Proteomes" id="UP001557485"/>
    </source>
</evidence>
<dbReference type="InterPro" id="IPR050090">
    <property type="entry name" value="Tyrosine_recombinase_XerCD"/>
</dbReference>
<dbReference type="Proteomes" id="UP001557485">
    <property type="component" value="Unassembled WGS sequence"/>
</dbReference>
<sequence>MEDIRPLISPNSGRFLDQLRLHIRQNGLAYRTEQTYLHWVKRFIRFHGRKHPKDLCMTDVEVFLSHLAEQRSCSTNTQRIALNALVYLYKRFMGLDIGNLAFKPAQGARRIPVVYSREEISAILAHLRGAHRLQVELMYGSGLRKAELLSLRVKDIDFGSNNIFVRGGKGNKDRTTMLPLRLIPALKHQIAHVERLHAQDIIDGYGEVYLPDALNRKYPSAAKETAWQFLFPSTKIGKDPRSGVLRRHHLHPSALSKQIRQAVLAAKVHKPAKSHSFRHSFATHLLESGYDLRTIQELLGHSDISTTEIYTHVVNRGGKGVLSPADSLFA</sequence>
<dbReference type="Gene3D" id="1.10.443.10">
    <property type="entry name" value="Intergrase catalytic core"/>
    <property type="match status" value="1"/>
</dbReference>
<dbReference type="PANTHER" id="PTHR30349">
    <property type="entry name" value="PHAGE INTEGRASE-RELATED"/>
    <property type="match status" value="1"/>
</dbReference>
<dbReference type="InterPro" id="IPR004107">
    <property type="entry name" value="Integrase_SAM-like_N"/>
</dbReference>
<dbReference type="NCBIfam" id="TIGR02249">
    <property type="entry name" value="integrase_gron"/>
    <property type="match status" value="1"/>
</dbReference>
<name>A0ABV3U2B6_9GAMM</name>
<evidence type="ECO:0000259" key="5">
    <source>
        <dbReference type="PROSITE" id="PS51898"/>
    </source>
</evidence>
<dbReference type="InterPro" id="IPR002104">
    <property type="entry name" value="Integrase_catalytic"/>
</dbReference>
<keyword evidence="4" id="KW-0233">DNA recombination</keyword>
<comment type="similarity">
    <text evidence="1">Belongs to the 'phage' integrase family.</text>
</comment>
<dbReference type="EMBL" id="JBFRYA010000001">
    <property type="protein sequence ID" value="MEX1667795.1"/>
    <property type="molecule type" value="Genomic_DNA"/>
</dbReference>